<evidence type="ECO:0000256" key="1">
    <source>
        <dbReference type="ARBA" id="ARBA00005417"/>
    </source>
</evidence>
<dbReference type="InterPro" id="IPR003593">
    <property type="entry name" value="AAA+_ATPase"/>
</dbReference>
<reference evidence="7 8" key="1">
    <citation type="submission" date="2012-05" db="EMBL/GenBank/DDBJ databases">
        <authorList>
            <person name="Weinstock G."/>
            <person name="Sodergren E."/>
            <person name="Lobos E.A."/>
            <person name="Fulton L."/>
            <person name="Fulton R."/>
            <person name="Courtney L."/>
            <person name="Fronick C."/>
            <person name="O'Laughlin M."/>
            <person name="Godfrey J."/>
            <person name="Wilson R.M."/>
            <person name="Miner T."/>
            <person name="Farmer C."/>
            <person name="Delehaunty K."/>
            <person name="Cordes M."/>
            <person name="Minx P."/>
            <person name="Tomlinson C."/>
            <person name="Chen J."/>
            <person name="Wollam A."/>
            <person name="Pepin K.H."/>
            <person name="Bhonagiri V."/>
            <person name="Zhang X."/>
            <person name="Suruliraj S."/>
            <person name="Warren W."/>
            <person name="Mitreva M."/>
            <person name="Mardis E.R."/>
            <person name="Wilson R.K."/>
        </authorList>
    </citation>
    <scope>NUCLEOTIDE SEQUENCE [LARGE SCALE GENOMIC DNA]</scope>
    <source>
        <strain evidence="7 8">F0037</strain>
    </source>
</reference>
<dbReference type="SUPFAM" id="SSF52540">
    <property type="entry name" value="P-loop containing nucleoside triphosphate hydrolases"/>
    <property type="match status" value="1"/>
</dbReference>
<dbReference type="InterPro" id="IPR003439">
    <property type="entry name" value="ABC_transporter-like_ATP-bd"/>
</dbReference>
<dbReference type="GO" id="GO:0016887">
    <property type="term" value="F:ATP hydrolysis activity"/>
    <property type="evidence" value="ECO:0007669"/>
    <property type="project" value="InterPro"/>
</dbReference>
<evidence type="ECO:0000313" key="7">
    <source>
        <dbReference type="EMBL" id="EKY01525.1"/>
    </source>
</evidence>
<keyword evidence="5 7" id="KW-0067">ATP-binding</keyword>
<dbReference type="AlphaFoldDB" id="L1NE22"/>
<dbReference type="InterPro" id="IPR050763">
    <property type="entry name" value="ABC_transporter_ATP-binding"/>
</dbReference>
<evidence type="ECO:0000259" key="6">
    <source>
        <dbReference type="PROSITE" id="PS50893"/>
    </source>
</evidence>
<dbReference type="SMART" id="SM00382">
    <property type="entry name" value="AAA"/>
    <property type="match status" value="1"/>
</dbReference>
<keyword evidence="2" id="KW-0813">Transport</keyword>
<protein>
    <submittedName>
        <fullName evidence="7">ABC transporter, ATP-binding protein</fullName>
    </submittedName>
</protein>
<dbReference type="EMBL" id="AMEQ01000025">
    <property type="protein sequence ID" value="EKY01525.1"/>
    <property type="molecule type" value="Genomic_DNA"/>
</dbReference>
<dbReference type="HOGENOM" id="CLU_000604_1_2_10"/>
<dbReference type="PATRIC" id="fig|1127696.3.peg.821"/>
<dbReference type="PROSITE" id="PS50893">
    <property type="entry name" value="ABC_TRANSPORTER_2"/>
    <property type="match status" value="1"/>
</dbReference>
<dbReference type="Pfam" id="PF13732">
    <property type="entry name" value="DrrA1-3_C"/>
    <property type="match status" value="1"/>
</dbReference>
<name>L1NE22_9PORP</name>
<keyword evidence="3" id="KW-0536">Nodulation</keyword>
<comment type="similarity">
    <text evidence="1">Belongs to the ABC transporter superfamily.</text>
</comment>
<dbReference type="PANTHER" id="PTHR42711">
    <property type="entry name" value="ABC TRANSPORTER ATP-BINDING PROTEIN"/>
    <property type="match status" value="1"/>
</dbReference>
<dbReference type="CDD" id="cd03269">
    <property type="entry name" value="ABC_putative_ATPase"/>
    <property type="match status" value="1"/>
</dbReference>
<dbReference type="InterPro" id="IPR017871">
    <property type="entry name" value="ABC_transporter-like_CS"/>
</dbReference>
<comment type="caution">
    <text evidence="7">The sequence shown here is derived from an EMBL/GenBank/DDBJ whole genome shotgun (WGS) entry which is preliminary data.</text>
</comment>
<evidence type="ECO:0000256" key="5">
    <source>
        <dbReference type="ARBA" id="ARBA00022840"/>
    </source>
</evidence>
<dbReference type="Gene3D" id="3.40.50.300">
    <property type="entry name" value="P-loop containing nucleotide triphosphate hydrolases"/>
    <property type="match status" value="1"/>
</dbReference>
<dbReference type="eggNOG" id="COG4152">
    <property type="taxonomic scope" value="Bacteria"/>
</dbReference>
<evidence type="ECO:0000256" key="3">
    <source>
        <dbReference type="ARBA" id="ARBA00022458"/>
    </source>
</evidence>
<proteinExistence type="inferred from homology"/>
<accession>L1NE22</accession>
<organism evidence="7 8">
    <name type="scientific">Porphyromonas catoniae F0037</name>
    <dbReference type="NCBI Taxonomy" id="1127696"/>
    <lineage>
        <taxon>Bacteria</taxon>
        <taxon>Pseudomonadati</taxon>
        <taxon>Bacteroidota</taxon>
        <taxon>Bacteroidia</taxon>
        <taxon>Bacteroidales</taxon>
        <taxon>Porphyromonadaceae</taxon>
        <taxon>Porphyromonas</taxon>
    </lineage>
</organism>
<dbReference type="PROSITE" id="PS00211">
    <property type="entry name" value="ABC_TRANSPORTER_1"/>
    <property type="match status" value="1"/>
</dbReference>
<dbReference type="PANTHER" id="PTHR42711:SF5">
    <property type="entry name" value="ABC TRANSPORTER ATP-BINDING PROTEIN NATA"/>
    <property type="match status" value="1"/>
</dbReference>
<dbReference type="Pfam" id="PF00005">
    <property type="entry name" value="ABC_tran"/>
    <property type="match status" value="1"/>
</dbReference>
<sequence>MGAGEVLDKLLLFCANSLFYSGLLRYERLEGKPPQFPEQMPSVFTYICVRFLYLIQVNMPYLEVKQVSKHYAAHTALDAVSLSVREGEIFGLLGPNGAGKSSLIRIINRITAPDSGEVLLAGKPIREEDLRNIGYLPEERGLYPKMKVGEHAVYLARLKGLTKHEAEERIRHWFQRLDIEPWWEKKVEELSKGMQQKVQFICTVIHEPKLLIFDEPFSGFDPVNAEILKQEILALKARGTTLILSTHNMQSVEELCDSIALIDRAHVVLSGDTEEVRRSHSKGTALISYDGMLPAEFAEQLSPIEYEPNARGGMLRLSLGANEDLRQLLAHLPSHINILRAEREFPSMHEIFLETVQARSDRHE</sequence>
<dbReference type="InterPro" id="IPR025302">
    <property type="entry name" value="DrrA1/2-like_C"/>
</dbReference>
<evidence type="ECO:0000313" key="8">
    <source>
        <dbReference type="Proteomes" id="UP000010408"/>
    </source>
</evidence>
<keyword evidence="4" id="KW-0547">Nucleotide-binding</keyword>
<evidence type="ECO:0000256" key="2">
    <source>
        <dbReference type="ARBA" id="ARBA00022448"/>
    </source>
</evidence>
<feature type="domain" description="ABC transporter" evidence="6">
    <location>
        <begin position="62"/>
        <end position="289"/>
    </location>
</feature>
<dbReference type="STRING" id="1127696.HMPREF9134_00902"/>
<dbReference type="InterPro" id="IPR027417">
    <property type="entry name" value="P-loop_NTPase"/>
</dbReference>
<evidence type="ECO:0000256" key="4">
    <source>
        <dbReference type="ARBA" id="ARBA00022741"/>
    </source>
</evidence>
<dbReference type="GO" id="GO:0005524">
    <property type="term" value="F:ATP binding"/>
    <property type="evidence" value="ECO:0007669"/>
    <property type="project" value="UniProtKB-KW"/>
</dbReference>
<gene>
    <name evidence="7" type="ORF">HMPREF9134_00902</name>
</gene>
<dbReference type="Proteomes" id="UP000010408">
    <property type="component" value="Unassembled WGS sequence"/>
</dbReference>